<dbReference type="CDD" id="cd09272">
    <property type="entry name" value="RNase_HI_RT_Ty1"/>
    <property type="match status" value="1"/>
</dbReference>
<dbReference type="InterPro" id="IPR043502">
    <property type="entry name" value="DNA/RNA_pol_sf"/>
</dbReference>
<evidence type="ECO:0000313" key="1">
    <source>
        <dbReference type="Proteomes" id="UP001652621"/>
    </source>
</evidence>
<dbReference type="PANTHER" id="PTHR11439">
    <property type="entry name" value="GAG-POL-RELATED RETROTRANSPOSON"/>
    <property type="match status" value="1"/>
</dbReference>
<sequence>MLKEYGMENCRPVSVPLTPGFQSNCEGECRKIDPTEYQSLIGSLLYLALTTRPDILHSVTKLSQRNADPHLEHWTAAKHILRYLKGTKDMKLHFSCGNGKLIGYADADWGGCTTDRKSYSGSVFFIGNCVISWESKKQDIVALSSTEAEYVSTSNASKEAVYLSRLLHELGFLQENCVPINVDNQGALQLAYNPVHHKRTKHVDIKYHHIRDLIKSNTIKLVYCPTNDMVADIFTKNLAKSKHQKFVSLINLK</sequence>
<reference evidence="2" key="1">
    <citation type="submission" date="2025-08" db="UniProtKB">
        <authorList>
            <consortium name="RefSeq"/>
        </authorList>
    </citation>
    <scope>IDENTIFICATION</scope>
    <source>
        <strain evidence="2">Aabys</strain>
        <tissue evidence="2">Whole body</tissue>
    </source>
</reference>
<accession>A0ABM3VKL5</accession>
<dbReference type="PANTHER" id="PTHR11439:SF483">
    <property type="entry name" value="PEPTIDE SYNTHASE GLIP-LIKE, PUTATIVE (AFU_ORTHOLOGUE AFUA_3G12920)-RELATED"/>
    <property type="match status" value="1"/>
</dbReference>
<dbReference type="GeneID" id="131806348"/>
<evidence type="ECO:0000313" key="2">
    <source>
        <dbReference type="RefSeq" id="XP_058986346.1"/>
    </source>
</evidence>
<protein>
    <submittedName>
        <fullName evidence="2">Uncharacterized protein LOC131806348</fullName>
    </submittedName>
</protein>
<dbReference type="SUPFAM" id="SSF56672">
    <property type="entry name" value="DNA/RNA polymerases"/>
    <property type="match status" value="1"/>
</dbReference>
<dbReference type="RefSeq" id="XP_058986346.1">
    <property type="nucleotide sequence ID" value="XM_059130363.1"/>
</dbReference>
<name>A0ABM3VKL5_MUSDO</name>
<proteinExistence type="predicted"/>
<organism evidence="1 2">
    <name type="scientific">Musca domestica</name>
    <name type="common">House fly</name>
    <dbReference type="NCBI Taxonomy" id="7370"/>
    <lineage>
        <taxon>Eukaryota</taxon>
        <taxon>Metazoa</taxon>
        <taxon>Ecdysozoa</taxon>
        <taxon>Arthropoda</taxon>
        <taxon>Hexapoda</taxon>
        <taxon>Insecta</taxon>
        <taxon>Pterygota</taxon>
        <taxon>Neoptera</taxon>
        <taxon>Endopterygota</taxon>
        <taxon>Diptera</taxon>
        <taxon>Brachycera</taxon>
        <taxon>Muscomorpha</taxon>
        <taxon>Muscoidea</taxon>
        <taxon>Muscidae</taxon>
        <taxon>Musca</taxon>
    </lineage>
</organism>
<dbReference type="Proteomes" id="UP001652621">
    <property type="component" value="Unplaced"/>
</dbReference>
<gene>
    <name evidence="2" type="primary">LOC131806348</name>
</gene>
<keyword evidence="1" id="KW-1185">Reference proteome</keyword>